<evidence type="ECO:0000313" key="2">
    <source>
        <dbReference type="EMBL" id="TRY13850.1"/>
    </source>
</evidence>
<evidence type="ECO:0000313" key="3">
    <source>
        <dbReference type="Proteomes" id="UP000318126"/>
    </source>
</evidence>
<reference evidence="3" key="1">
    <citation type="submission" date="2019-07" db="EMBL/GenBank/DDBJ databases">
        <title>Shewanella sp. YLB-08 draft genomic sequence.</title>
        <authorList>
            <person name="Yu L."/>
        </authorList>
    </citation>
    <scope>NUCLEOTIDE SEQUENCE [LARGE SCALE GENOMIC DNA]</scope>
    <source>
        <strain evidence="3">JCM 20706</strain>
    </source>
</reference>
<dbReference type="OrthoDB" id="5841159at2"/>
<keyword evidence="3" id="KW-1185">Reference proteome</keyword>
<organism evidence="2 3">
    <name type="scientific">Shewanella hanedai</name>
    <name type="common">Alteromonas hanedai</name>
    <dbReference type="NCBI Taxonomy" id="25"/>
    <lineage>
        <taxon>Bacteria</taxon>
        <taxon>Pseudomonadati</taxon>
        <taxon>Pseudomonadota</taxon>
        <taxon>Gammaproteobacteria</taxon>
        <taxon>Alteromonadales</taxon>
        <taxon>Shewanellaceae</taxon>
        <taxon>Shewanella</taxon>
    </lineage>
</organism>
<dbReference type="EMBL" id="VKGK01000015">
    <property type="protein sequence ID" value="TRY13850.1"/>
    <property type="molecule type" value="Genomic_DNA"/>
</dbReference>
<proteinExistence type="predicted"/>
<feature type="compositionally biased region" description="Low complexity" evidence="1">
    <location>
        <begin position="276"/>
        <end position="286"/>
    </location>
</feature>
<protein>
    <submittedName>
        <fullName evidence="2">Uncharacterized protein</fullName>
    </submittedName>
</protein>
<dbReference type="RefSeq" id="WP_144040631.1">
    <property type="nucleotide sequence ID" value="NZ_BMPL01000015.1"/>
</dbReference>
<name>A0A553JN67_SHEHA</name>
<feature type="region of interest" description="Disordered" evidence="1">
    <location>
        <begin position="1"/>
        <end position="93"/>
    </location>
</feature>
<feature type="compositionally biased region" description="Basic and acidic residues" evidence="1">
    <location>
        <begin position="72"/>
        <end position="93"/>
    </location>
</feature>
<sequence>MGSALVDGAMSGFNMMERHQQRKNNNERLAMLDERDDQRYQDRQGRLSDLDKRDNERYQNTVDYRNQTAAETKSHRDWQKSARENSEQWAKDQKMMGPGWDYFRANGQVSPEHKEMFSRNPGYDPRTFVNPEARQKVKLLGEKLESVMTSGQMTKVNEPETIELFDQVFKDKFSSSVGKFDHVIGASIEDVSFAGFVPTNSKDGSVSFALKVQYDNGKSEIKPMTQGRSTDKDDPVLQMKPDELVATIRGKMMMADMIERPEYWDQMGQSMSGRKQSGQTQSQQQQNKTEANYRKEQAMIARDETNAIAKIESDSGMMEEDRLDAIKRVQATYKQRAQALDQSYGIESSEDGGGSEYQSGVDGLSVEDVVEKFMQANEGMTKEQALKVAMDKGHITNAK</sequence>
<feature type="compositionally biased region" description="Polar residues" evidence="1">
    <location>
        <begin position="58"/>
        <end position="71"/>
    </location>
</feature>
<feature type="compositionally biased region" description="Basic and acidic residues" evidence="1">
    <location>
        <begin position="16"/>
        <end position="57"/>
    </location>
</feature>
<comment type="caution">
    <text evidence="2">The sequence shown here is derived from an EMBL/GenBank/DDBJ whole genome shotgun (WGS) entry which is preliminary data.</text>
</comment>
<dbReference type="AlphaFoldDB" id="A0A553JN67"/>
<evidence type="ECO:0000256" key="1">
    <source>
        <dbReference type="SAM" id="MobiDB-lite"/>
    </source>
</evidence>
<dbReference type="Proteomes" id="UP000318126">
    <property type="component" value="Unassembled WGS sequence"/>
</dbReference>
<gene>
    <name evidence="2" type="ORF">FN961_13110</name>
</gene>
<accession>A0A553JN67</accession>
<feature type="region of interest" description="Disordered" evidence="1">
    <location>
        <begin position="268"/>
        <end position="294"/>
    </location>
</feature>